<dbReference type="InterPro" id="IPR022310">
    <property type="entry name" value="NAD/GMP_synthase"/>
</dbReference>
<evidence type="ECO:0000256" key="7">
    <source>
        <dbReference type="ARBA" id="ARBA00022755"/>
    </source>
</evidence>
<dbReference type="PANTHER" id="PTHR11922">
    <property type="entry name" value="GMP SYNTHASE-RELATED"/>
    <property type="match status" value="1"/>
</dbReference>
<dbReference type="PRINTS" id="PR00096">
    <property type="entry name" value="GATASE"/>
</dbReference>
<evidence type="ECO:0000259" key="12">
    <source>
        <dbReference type="PROSITE" id="PS51553"/>
    </source>
</evidence>
<dbReference type="CDD" id="cd01742">
    <property type="entry name" value="GATase1_GMP_Synthase"/>
    <property type="match status" value="1"/>
</dbReference>
<evidence type="ECO:0000313" key="13">
    <source>
        <dbReference type="EMBL" id="MAH61952.1"/>
    </source>
</evidence>
<evidence type="ECO:0000256" key="8">
    <source>
        <dbReference type="ARBA" id="ARBA00022840"/>
    </source>
</evidence>
<evidence type="ECO:0000256" key="1">
    <source>
        <dbReference type="ARBA" id="ARBA00002332"/>
    </source>
</evidence>
<reference evidence="14" key="1">
    <citation type="submission" date="2017-09" db="EMBL/GenBank/DDBJ databases">
        <title>The Reconstruction of 2,631 Draft Metagenome-Assembled Genomes from the Global Oceans.</title>
        <authorList>
            <person name="Tully B.J."/>
            <person name="Graham E.D."/>
            <person name="Heidelberg J.F."/>
        </authorList>
    </citation>
    <scope>NUCLEOTIDE SEQUENCE [LARGE SCALE GENOMIC DNA]</scope>
</reference>
<organism evidence="13 14">
    <name type="scientific">SAR324 cluster bacterium</name>
    <dbReference type="NCBI Taxonomy" id="2024889"/>
    <lineage>
        <taxon>Bacteria</taxon>
        <taxon>Deltaproteobacteria</taxon>
        <taxon>SAR324 cluster</taxon>
    </lineage>
</organism>
<keyword evidence="6 11" id="KW-0332">GMP biosynthesis</keyword>
<dbReference type="GO" id="GO:0005829">
    <property type="term" value="C:cytosol"/>
    <property type="evidence" value="ECO:0007669"/>
    <property type="project" value="TreeGrafter"/>
</dbReference>
<keyword evidence="9" id="KW-0315">Glutamine amidotransferase</keyword>
<dbReference type="EMBL" id="NZEX01000005">
    <property type="protein sequence ID" value="MAH61952.1"/>
    <property type="molecule type" value="Genomic_DNA"/>
</dbReference>
<dbReference type="Gene3D" id="3.30.300.10">
    <property type="match status" value="1"/>
</dbReference>
<feature type="domain" description="GMPS ATP-PPase" evidence="12">
    <location>
        <begin position="194"/>
        <end position="390"/>
    </location>
</feature>
<dbReference type="Gene3D" id="3.40.50.880">
    <property type="match status" value="1"/>
</dbReference>
<dbReference type="Pfam" id="PF00117">
    <property type="entry name" value="GATase"/>
    <property type="match status" value="1"/>
</dbReference>
<feature type="non-terminal residue" evidence="13">
    <location>
        <position position="512"/>
    </location>
</feature>
<evidence type="ECO:0000256" key="3">
    <source>
        <dbReference type="ARBA" id="ARBA00012746"/>
    </source>
</evidence>
<dbReference type="Gene3D" id="3.40.50.620">
    <property type="entry name" value="HUPs"/>
    <property type="match status" value="1"/>
</dbReference>
<dbReference type="SUPFAM" id="SSF54810">
    <property type="entry name" value="GMP synthetase C-terminal dimerisation domain"/>
    <property type="match status" value="1"/>
</dbReference>
<dbReference type="AlphaFoldDB" id="A0A2D6YFJ4"/>
<accession>A0A2D6YFJ4</accession>
<evidence type="ECO:0000256" key="4">
    <source>
        <dbReference type="ARBA" id="ARBA00022598"/>
    </source>
</evidence>
<dbReference type="PROSITE" id="PS51273">
    <property type="entry name" value="GATASE_TYPE_1"/>
    <property type="match status" value="1"/>
</dbReference>
<dbReference type="NCBIfam" id="NF000848">
    <property type="entry name" value="PRK00074.1"/>
    <property type="match status" value="1"/>
</dbReference>
<dbReference type="InterPro" id="IPR017926">
    <property type="entry name" value="GATASE"/>
</dbReference>
<dbReference type="PANTHER" id="PTHR11922:SF2">
    <property type="entry name" value="GMP SYNTHASE [GLUTAMINE-HYDROLYZING]"/>
    <property type="match status" value="1"/>
</dbReference>
<evidence type="ECO:0000256" key="6">
    <source>
        <dbReference type="ARBA" id="ARBA00022749"/>
    </source>
</evidence>
<evidence type="ECO:0000313" key="14">
    <source>
        <dbReference type="Proteomes" id="UP000226525"/>
    </source>
</evidence>
<evidence type="ECO:0000256" key="5">
    <source>
        <dbReference type="ARBA" id="ARBA00022741"/>
    </source>
</evidence>
<comment type="pathway">
    <text evidence="2">Purine metabolism; GMP biosynthesis; GMP from XMP (L-Gln route): step 1/1.</text>
</comment>
<gene>
    <name evidence="13" type="ORF">CMN54_00590</name>
</gene>
<dbReference type="InterPro" id="IPR025777">
    <property type="entry name" value="GMPS_ATP_PPase_dom"/>
</dbReference>
<dbReference type="SUPFAM" id="SSF52402">
    <property type="entry name" value="Adenine nucleotide alpha hydrolases-like"/>
    <property type="match status" value="1"/>
</dbReference>
<dbReference type="PROSITE" id="PS51553">
    <property type="entry name" value="GMPS_ATP_PPASE"/>
    <property type="match status" value="1"/>
</dbReference>
<sequence length="512" mass="57260">MPSDDFLAILDFGSQYAHLIAKRIRHLGVYTEIFPPSIDIDSLRAAKGIILSGGPASVFVGDVPAFNPEILSISQPILGLCYGHQLIAKYFGGRVANTGQGEFGKASLHQLNFSPLWKDVADKSQVWMSHQDSVTELPQGFKVIGETISGSLAALQHQERPLFSLQFHPEVTDTLAGSQILSNFVELCKAHPSWSMERFIEQTKIELQQQVGEHNVLMFLSGGVDSSVAFALLNEVLGKERVLGLFIDNGFLRLNEAEQILQRYEQLGYGNVVGRDYSETFLESIAGEVDPQRKRHQVGNTFLTVREKLLEELKLNPDEWLLGQGTLYPDIIESGGTEHAKVIKSHHNRVDAIQDLIAKDQVVEPLKELYKDEVRRVGELLGLPKEIVWRHPFPGPGLSINVLCSSEDTILQPEHNSTLDALHQHLTPTQASLLPVRSVGVQGDQRTYTEPAVLLGPKDWEWLENTSIRLTNQVRAINRVVAYLPLQPTDQLPNWRVRCAFCDKLRLDLLRA</sequence>
<name>A0A2D6YFJ4_9DELT</name>
<dbReference type="PRINTS" id="PR00097">
    <property type="entry name" value="ANTSNTHASEII"/>
</dbReference>
<dbReference type="CDD" id="cd01997">
    <property type="entry name" value="GMP_synthase_C"/>
    <property type="match status" value="1"/>
</dbReference>
<dbReference type="FunFam" id="3.40.50.880:FF:000047">
    <property type="entry name" value="GMP synthase [glutamine-hydrolyzing] subunit A"/>
    <property type="match status" value="1"/>
</dbReference>
<dbReference type="InterPro" id="IPR029062">
    <property type="entry name" value="Class_I_gatase-like"/>
</dbReference>
<dbReference type="GO" id="GO:0005524">
    <property type="term" value="F:ATP binding"/>
    <property type="evidence" value="ECO:0007669"/>
    <property type="project" value="UniProtKB-UniRule"/>
</dbReference>
<evidence type="ECO:0000256" key="2">
    <source>
        <dbReference type="ARBA" id="ARBA00005153"/>
    </source>
</evidence>
<dbReference type="InterPro" id="IPR014729">
    <property type="entry name" value="Rossmann-like_a/b/a_fold"/>
</dbReference>
<comment type="caution">
    <text evidence="13">The sequence shown here is derived from an EMBL/GenBank/DDBJ whole genome shotgun (WGS) entry which is preliminary data.</text>
</comment>
<keyword evidence="4" id="KW-0436">Ligase</keyword>
<dbReference type="NCBIfam" id="TIGR00888">
    <property type="entry name" value="guaA_Nterm"/>
    <property type="match status" value="1"/>
</dbReference>
<dbReference type="SUPFAM" id="SSF52317">
    <property type="entry name" value="Class I glutamine amidotransferase-like"/>
    <property type="match status" value="1"/>
</dbReference>
<keyword evidence="7 11" id="KW-0658">Purine biosynthesis</keyword>
<dbReference type="Pfam" id="PF02540">
    <property type="entry name" value="NAD_synthase"/>
    <property type="match status" value="1"/>
</dbReference>
<feature type="binding site" evidence="11">
    <location>
        <begin position="221"/>
        <end position="227"/>
    </location>
    <ligand>
        <name>ATP</name>
        <dbReference type="ChEBI" id="CHEBI:30616"/>
    </ligand>
</feature>
<dbReference type="GO" id="GO:0003921">
    <property type="term" value="F:GMP synthase activity"/>
    <property type="evidence" value="ECO:0007669"/>
    <property type="project" value="InterPro"/>
</dbReference>
<protein>
    <recommendedName>
        <fullName evidence="3">GMP synthase (glutamine-hydrolyzing)</fullName>
        <ecNumber evidence="3">6.3.5.2</ecNumber>
    </recommendedName>
    <alternativeName>
        <fullName evidence="10">GMP synthetase</fullName>
    </alternativeName>
</protein>
<comment type="function">
    <text evidence="1">Catalyzes the synthesis of GMP from XMP.</text>
</comment>
<dbReference type="UniPathway" id="UPA00189">
    <property type="reaction ID" value="UER00296"/>
</dbReference>
<dbReference type="InterPro" id="IPR001674">
    <property type="entry name" value="GMP_synth_C"/>
</dbReference>
<evidence type="ECO:0000256" key="11">
    <source>
        <dbReference type="PROSITE-ProRule" id="PRU00886"/>
    </source>
</evidence>
<dbReference type="Proteomes" id="UP000226525">
    <property type="component" value="Unassembled WGS sequence"/>
</dbReference>
<proteinExistence type="predicted"/>
<evidence type="ECO:0000256" key="10">
    <source>
        <dbReference type="ARBA" id="ARBA00030464"/>
    </source>
</evidence>
<keyword evidence="8 11" id="KW-0067">ATP-binding</keyword>
<keyword evidence="5 11" id="KW-0547">Nucleotide-binding</keyword>
<evidence type="ECO:0000256" key="9">
    <source>
        <dbReference type="ARBA" id="ARBA00022962"/>
    </source>
</evidence>
<dbReference type="EC" id="6.3.5.2" evidence="3"/>
<dbReference type="InterPro" id="IPR004739">
    <property type="entry name" value="GMP_synth_GATase"/>
</dbReference>